<dbReference type="Pfam" id="PF01810">
    <property type="entry name" value="LysE"/>
    <property type="match status" value="1"/>
</dbReference>
<feature type="transmembrane region" description="Helical" evidence="6">
    <location>
        <begin position="185"/>
        <end position="203"/>
    </location>
</feature>
<keyword evidence="2" id="KW-1003">Cell membrane</keyword>
<evidence type="ECO:0000256" key="4">
    <source>
        <dbReference type="ARBA" id="ARBA00022989"/>
    </source>
</evidence>
<evidence type="ECO:0000313" key="7">
    <source>
        <dbReference type="EMBL" id="KKN61452.1"/>
    </source>
</evidence>
<reference evidence="7" key="1">
    <citation type="journal article" date="2015" name="Nature">
        <title>Complex archaea that bridge the gap between prokaryotes and eukaryotes.</title>
        <authorList>
            <person name="Spang A."/>
            <person name="Saw J.H."/>
            <person name="Jorgensen S.L."/>
            <person name="Zaremba-Niedzwiedzka K."/>
            <person name="Martijn J."/>
            <person name="Lind A.E."/>
            <person name="van Eijk R."/>
            <person name="Schleper C."/>
            <person name="Guy L."/>
            <person name="Ettema T.J."/>
        </authorList>
    </citation>
    <scope>NUCLEOTIDE SEQUENCE</scope>
</reference>
<sequence length="205" mass="21915">MTLSVWLSLAAICMMGAMSPGPSLAVVLKHSLNGSMKNGMLAALSHGIGVGLYAGASLLGLGALMTQFPTVYQILVYLGAAYLAYLGIKILLAKPSNNELEVQKSEVSEAKALQDGFAIAFLNPKLAIFFLALFSQFIDPQALTLSVGIIMCLTVFVIDTGWYLLVALLTEVSKTRFGFTKQNPWLDKILGVVFIALAIKVVISL</sequence>
<keyword evidence="3 6" id="KW-0812">Transmembrane</keyword>
<keyword evidence="4 6" id="KW-1133">Transmembrane helix</keyword>
<dbReference type="PANTHER" id="PTHR30086">
    <property type="entry name" value="ARGININE EXPORTER PROTEIN ARGO"/>
    <property type="match status" value="1"/>
</dbReference>
<comment type="caution">
    <text evidence="7">The sequence shown here is derived from an EMBL/GenBank/DDBJ whole genome shotgun (WGS) entry which is preliminary data.</text>
</comment>
<feature type="transmembrane region" description="Helical" evidence="6">
    <location>
        <begin position="142"/>
        <end position="165"/>
    </location>
</feature>
<feature type="transmembrane region" description="Helical" evidence="6">
    <location>
        <begin position="41"/>
        <end position="62"/>
    </location>
</feature>
<gene>
    <name evidence="7" type="ORF">LCGC14_0522030</name>
</gene>
<evidence type="ECO:0000256" key="3">
    <source>
        <dbReference type="ARBA" id="ARBA00022692"/>
    </source>
</evidence>
<dbReference type="GO" id="GO:0015171">
    <property type="term" value="F:amino acid transmembrane transporter activity"/>
    <property type="evidence" value="ECO:0007669"/>
    <property type="project" value="TreeGrafter"/>
</dbReference>
<evidence type="ECO:0000256" key="1">
    <source>
        <dbReference type="ARBA" id="ARBA00004651"/>
    </source>
</evidence>
<evidence type="ECO:0000256" key="6">
    <source>
        <dbReference type="SAM" id="Phobius"/>
    </source>
</evidence>
<dbReference type="AlphaFoldDB" id="A0A0F9SGQ9"/>
<evidence type="ECO:0000256" key="5">
    <source>
        <dbReference type="ARBA" id="ARBA00023136"/>
    </source>
</evidence>
<accession>A0A0F9SGQ9</accession>
<comment type="subcellular location">
    <subcellularLocation>
        <location evidence="1">Cell membrane</location>
        <topology evidence="1">Multi-pass membrane protein</topology>
    </subcellularLocation>
</comment>
<organism evidence="7">
    <name type="scientific">marine sediment metagenome</name>
    <dbReference type="NCBI Taxonomy" id="412755"/>
    <lineage>
        <taxon>unclassified sequences</taxon>
        <taxon>metagenomes</taxon>
        <taxon>ecological metagenomes</taxon>
    </lineage>
</organism>
<keyword evidence="5 6" id="KW-0472">Membrane</keyword>
<protein>
    <submittedName>
        <fullName evidence="7">Uncharacterized protein</fullName>
    </submittedName>
</protein>
<dbReference type="PANTHER" id="PTHR30086:SF16">
    <property type="entry name" value="AMINO ACID EFFLUX PERMEASE RHTB FAMILY"/>
    <property type="match status" value="1"/>
</dbReference>
<proteinExistence type="predicted"/>
<feature type="transmembrane region" description="Helical" evidence="6">
    <location>
        <begin position="112"/>
        <end position="135"/>
    </location>
</feature>
<dbReference type="GO" id="GO:0005886">
    <property type="term" value="C:plasma membrane"/>
    <property type="evidence" value="ECO:0007669"/>
    <property type="project" value="UniProtKB-SubCell"/>
</dbReference>
<dbReference type="InterPro" id="IPR001123">
    <property type="entry name" value="LeuE-type"/>
</dbReference>
<evidence type="ECO:0000256" key="2">
    <source>
        <dbReference type="ARBA" id="ARBA00022475"/>
    </source>
</evidence>
<dbReference type="PIRSF" id="PIRSF006324">
    <property type="entry name" value="LeuE"/>
    <property type="match status" value="1"/>
</dbReference>
<name>A0A0F9SGQ9_9ZZZZ</name>
<dbReference type="EMBL" id="LAZR01000658">
    <property type="protein sequence ID" value="KKN61452.1"/>
    <property type="molecule type" value="Genomic_DNA"/>
</dbReference>
<feature type="transmembrane region" description="Helical" evidence="6">
    <location>
        <begin position="74"/>
        <end position="92"/>
    </location>
</feature>